<proteinExistence type="predicted"/>
<dbReference type="AlphaFoldDB" id="G7J4N0"/>
<keyword evidence="3" id="KW-1185">Reference proteome</keyword>
<organism evidence="1 3">
    <name type="scientific">Medicago truncatula</name>
    <name type="common">Barrel medic</name>
    <name type="synonym">Medicago tribuloides</name>
    <dbReference type="NCBI Taxonomy" id="3880"/>
    <lineage>
        <taxon>Eukaryota</taxon>
        <taxon>Viridiplantae</taxon>
        <taxon>Streptophyta</taxon>
        <taxon>Embryophyta</taxon>
        <taxon>Tracheophyta</taxon>
        <taxon>Spermatophyta</taxon>
        <taxon>Magnoliopsida</taxon>
        <taxon>eudicotyledons</taxon>
        <taxon>Gunneridae</taxon>
        <taxon>Pentapetalae</taxon>
        <taxon>rosids</taxon>
        <taxon>fabids</taxon>
        <taxon>Fabales</taxon>
        <taxon>Fabaceae</taxon>
        <taxon>Papilionoideae</taxon>
        <taxon>50 kb inversion clade</taxon>
        <taxon>NPAAA clade</taxon>
        <taxon>Hologalegina</taxon>
        <taxon>IRL clade</taxon>
        <taxon>Trifolieae</taxon>
        <taxon>Medicago</taxon>
    </lineage>
</organism>
<name>G7J4N0_MEDTR</name>
<gene>
    <name evidence="1" type="ordered locus">MTR_3g113010</name>
</gene>
<protein>
    <submittedName>
        <fullName evidence="1 2">Uncharacterized protein</fullName>
    </submittedName>
</protein>
<accession>G7J4N0</accession>
<dbReference type="EMBL" id="CM001219">
    <property type="protein sequence ID" value="AES73971.1"/>
    <property type="molecule type" value="Genomic_DNA"/>
</dbReference>
<evidence type="ECO:0000313" key="3">
    <source>
        <dbReference type="Proteomes" id="UP000002051"/>
    </source>
</evidence>
<dbReference type="Proteomes" id="UP000002051">
    <property type="component" value="Chromosome 3"/>
</dbReference>
<dbReference type="HOGENOM" id="CLU_2945176_0_0_1"/>
<dbReference type="PaxDb" id="3880-AES73971"/>
<evidence type="ECO:0000313" key="1">
    <source>
        <dbReference type="EMBL" id="AES73971.1"/>
    </source>
</evidence>
<reference evidence="1 3" key="1">
    <citation type="journal article" date="2011" name="Nature">
        <title>The Medicago genome provides insight into the evolution of rhizobial symbioses.</title>
        <authorList>
            <person name="Young N.D."/>
            <person name="Debelle F."/>
            <person name="Oldroyd G.E."/>
            <person name="Geurts R."/>
            <person name="Cannon S.B."/>
            <person name="Udvardi M.K."/>
            <person name="Benedito V.A."/>
            <person name="Mayer K.F."/>
            <person name="Gouzy J."/>
            <person name="Schoof H."/>
            <person name="Van de Peer Y."/>
            <person name="Proost S."/>
            <person name="Cook D.R."/>
            <person name="Meyers B.C."/>
            <person name="Spannagl M."/>
            <person name="Cheung F."/>
            <person name="De Mita S."/>
            <person name="Krishnakumar V."/>
            <person name="Gundlach H."/>
            <person name="Zhou S."/>
            <person name="Mudge J."/>
            <person name="Bharti A.K."/>
            <person name="Murray J.D."/>
            <person name="Naoumkina M.A."/>
            <person name="Rosen B."/>
            <person name="Silverstein K.A."/>
            <person name="Tang H."/>
            <person name="Rombauts S."/>
            <person name="Zhao P.X."/>
            <person name="Zhou P."/>
            <person name="Barbe V."/>
            <person name="Bardou P."/>
            <person name="Bechner M."/>
            <person name="Bellec A."/>
            <person name="Berger A."/>
            <person name="Berges H."/>
            <person name="Bidwell S."/>
            <person name="Bisseling T."/>
            <person name="Choisne N."/>
            <person name="Couloux A."/>
            <person name="Denny R."/>
            <person name="Deshpande S."/>
            <person name="Dai X."/>
            <person name="Doyle J.J."/>
            <person name="Dudez A.M."/>
            <person name="Farmer A.D."/>
            <person name="Fouteau S."/>
            <person name="Franken C."/>
            <person name="Gibelin C."/>
            <person name="Gish J."/>
            <person name="Goldstein S."/>
            <person name="Gonzalez A.J."/>
            <person name="Green P.J."/>
            <person name="Hallab A."/>
            <person name="Hartog M."/>
            <person name="Hua A."/>
            <person name="Humphray S.J."/>
            <person name="Jeong D.H."/>
            <person name="Jing Y."/>
            <person name="Jocker A."/>
            <person name="Kenton S.M."/>
            <person name="Kim D.J."/>
            <person name="Klee K."/>
            <person name="Lai H."/>
            <person name="Lang C."/>
            <person name="Lin S."/>
            <person name="Macmil S.L."/>
            <person name="Magdelenat G."/>
            <person name="Matthews L."/>
            <person name="McCorrison J."/>
            <person name="Monaghan E.L."/>
            <person name="Mun J.H."/>
            <person name="Najar F.Z."/>
            <person name="Nicholson C."/>
            <person name="Noirot C."/>
            <person name="O'Bleness M."/>
            <person name="Paule C.R."/>
            <person name="Poulain J."/>
            <person name="Prion F."/>
            <person name="Qin B."/>
            <person name="Qu C."/>
            <person name="Retzel E.F."/>
            <person name="Riddle C."/>
            <person name="Sallet E."/>
            <person name="Samain S."/>
            <person name="Samson N."/>
            <person name="Sanders I."/>
            <person name="Saurat O."/>
            <person name="Scarpelli C."/>
            <person name="Schiex T."/>
            <person name="Segurens B."/>
            <person name="Severin A.J."/>
            <person name="Sherrier D.J."/>
            <person name="Shi R."/>
            <person name="Sims S."/>
            <person name="Singer S.R."/>
            <person name="Sinharoy S."/>
            <person name="Sterck L."/>
            <person name="Viollet A."/>
            <person name="Wang B.B."/>
            <person name="Wang K."/>
            <person name="Wang M."/>
            <person name="Wang X."/>
            <person name="Warfsmann J."/>
            <person name="Weissenbach J."/>
            <person name="White D.D."/>
            <person name="White J.D."/>
            <person name="Wiley G.B."/>
            <person name="Wincker P."/>
            <person name="Xing Y."/>
            <person name="Yang L."/>
            <person name="Yao Z."/>
            <person name="Ying F."/>
            <person name="Zhai J."/>
            <person name="Zhou L."/>
            <person name="Zuber A."/>
            <person name="Denarie J."/>
            <person name="Dixon R.A."/>
            <person name="May G.D."/>
            <person name="Schwartz D.C."/>
            <person name="Rogers J."/>
            <person name="Quetier F."/>
            <person name="Town C.D."/>
            <person name="Roe B.A."/>
        </authorList>
    </citation>
    <scope>NUCLEOTIDE SEQUENCE [LARGE SCALE GENOMIC DNA]</scope>
    <source>
        <strain evidence="1">A17</strain>
        <strain evidence="2 3">cv. Jemalong A17</strain>
    </source>
</reference>
<evidence type="ECO:0000313" key="2">
    <source>
        <dbReference type="EnsemblPlants" id="AES73971"/>
    </source>
</evidence>
<reference evidence="1 3" key="2">
    <citation type="journal article" date="2014" name="BMC Genomics">
        <title>An improved genome release (version Mt4.0) for the model legume Medicago truncatula.</title>
        <authorList>
            <person name="Tang H."/>
            <person name="Krishnakumar V."/>
            <person name="Bidwell S."/>
            <person name="Rosen B."/>
            <person name="Chan A."/>
            <person name="Zhou S."/>
            <person name="Gentzbittel L."/>
            <person name="Childs K.L."/>
            <person name="Yandell M."/>
            <person name="Gundlach H."/>
            <person name="Mayer K.F."/>
            <person name="Schwartz D.C."/>
            <person name="Town C.D."/>
        </authorList>
    </citation>
    <scope>GENOME REANNOTATION</scope>
    <source>
        <strain evidence="2 3">cv. Jemalong A17</strain>
    </source>
</reference>
<reference evidence="2" key="3">
    <citation type="submission" date="2015-04" db="UniProtKB">
        <authorList>
            <consortium name="EnsemblPlants"/>
        </authorList>
    </citation>
    <scope>IDENTIFICATION</scope>
    <source>
        <strain evidence="2">cv. Jemalong A17</strain>
    </source>
</reference>
<dbReference type="EnsemblPlants" id="AES73971">
    <property type="protein sequence ID" value="AES73971"/>
    <property type="gene ID" value="MTR_3g113010"/>
</dbReference>
<sequence length="60" mass="6992">MGYLTLTVMGIYRRMVLGGSVQLSGTMTKKFWQHRVGRGCVWFGREVVKREIGERESEKR</sequence>